<keyword evidence="7" id="KW-0472">Membrane</keyword>
<feature type="coiled-coil region" evidence="9">
    <location>
        <begin position="93"/>
        <end position="127"/>
    </location>
</feature>
<protein>
    <recommendedName>
        <fullName evidence="8">V-type proton ATPase subunit a</fullName>
    </recommendedName>
</protein>
<comment type="similarity">
    <text evidence="2 8">Belongs to the V-ATPase 116 kDa subunit family.</text>
</comment>
<evidence type="ECO:0000256" key="6">
    <source>
        <dbReference type="ARBA" id="ARBA00023065"/>
    </source>
</evidence>
<reference evidence="10" key="1">
    <citation type="submission" date="2020-07" db="EMBL/GenBank/DDBJ databases">
        <title>The High-quality genome of the commercially important snow crab, Chionoecetes opilio.</title>
        <authorList>
            <person name="Jeong J.-H."/>
            <person name="Ryu S."/>
        </authorList>
    </citation>
    <scope>NUCLEOTIDE SEQUENCE</scope>
    <source>
        <strain evidence="10">MADBK_172401_WGS</strain>
        <tissue evidence="10">Digestive gland</tissue>
    </source>
</reference>
<keyword evidence="9" id="KW-0175">Coiled coil</keyword>
<organism evidence="10 11">
    <name type="scientific">Chionoecetes opilio</name>
    <name type="common">Atlantic snow crab</name>
    <name type="synonym">Cancer opilio</name>
    <dbReference type="NCBI Taxonomy" id="41210"/>
    <lineage>
        <taxon>Eukaryota</taxon>
        <taxon>Metazoa</taxon>
        <taxon>Ecdysozoa</taxon>
        <taxon>Arthropoda</taxon>
        <taxon>Crustacea</taxon>
        <taxon>Multicrustacea</taxon>
        <taxon>Malacostraca</taxon>
        <taxon>Eumalacostraca</taxon>
        <taxon>Eucarida</taxon>
        <taxon>Decapoda</taxon>
        <taxon>Pleocyemata</taxon>
        <taxon>Brachyura</taxon>
        <taxon>Eubrachyura</taxon>
        <taxon>Majoidea</taxon>
        <taxon>Majidae</taxon>
        <taxon>Chionoecetes</taxon>
    </lineage>
</organism>
<dbReference type="GO" id="GO:0046961">
    <property type="term" value="F:proton-transporting ATPase activity, rotational mechanism"/>
    <property type="evidence" value="ECO:0007669"/>
    <property type="project" value="InterPro"/>
</dbReference>
<keyword evidence="3 8" id="KW-0813">Transport</keyword>
<keyword evidence="5" id="KW-1133">Transmembrane helix</keyword>
<keyword evidence="4" id="KW-0812">Transmembrane</keyword>
<keyword evidence="8" id="KW-0375">Hydrogen ion transport</keyword>
<evidence type="ECO:0000256" key="9">
    <source>
        <dbReference type="SAM" id="Coils"/>
    </source>
</evidence>
<evidence type="ECO:0000313" key="11">
    <source>
        <dbReference type="Proteomes" id="UP000770661"/>
    </source>
</evidence>
<evidence type="ECO:0000256" key="1">
    <source>
        <dbReference type="ARBA" id="ARBA00004141"/>
    </source>
</evidence>
<evidence type="ECO:0000256" key="3">
    <source>
        <dbReference type="ARBA" id="ARBA00022448"/>
    </source>
</evidence>
<evidence type="ECO:0000313" key="10">
    <source>
        <dbReference type="EMBL" id="KAG0710496.1"/>
    </source>
</evidence>
<keyword evidence="6 8" id="KW-0406">Ion transport</keyword>
<keyword evidence="11" id="KW-1185">Reference proteome</keyword>
<evidence type="ECO:0000256" key="2">
    <source>
        <dbReference type="ARBA" id="ARBA00009904"/>
    </source>
</evidence>
<accession>A0A8J4XMQ0</accession>
<dbReference type="EMBL" id="JACEEZ010024145">
    <property type="protein sequence ID" value="KAG0710496.1"/>
    <property type="molecule type" value="Genomic_DNA"/>
</dbReference>
<dbReference type="GO" id="GO:0005886">
    <property type="term" value="C:plasma membrane"/>
    <property type="evidence" value="ECO:0007669"/>
    <property type="project" value="TreeGrafter"/>
</dbReference>
<comment type="subcellular location">
    <subcellularLocation>
        <location evidence="1">Membrane</location>
        <topology evidence="1">Multi-pass membrane protein</topology>
    </subcellularLocation>
</comment>
<gene>
    <name evidence="10" type="primary">Atp6v0a1_1</name>
    <name evidence="10" type="ORF">GWK47_022680</name>
</gene>
<comment type="caution">
    <text evidence="10">The sequence shown here is derived from an EMBL/GenBank/DDBJ whole genome shotgun (WGS) entry which is preliminary data.</text>
</comment>
<evidence type="ECO:0000256" key="7">
    <source>
        <dbReference type="ARBA" id="ARBA00023136"/>
    </source>
</evidence>
<sequence length="439" mass="50357">MSIFRSEEMALCQLFLSSEAAYNCVSELGEVGLVQFRDLNPDVNAFQRKFVHEVRRCDEMDRKLRYLEREIVKDKLEIIDTGENPEAPQPREMIDLEATFEKLENELREVNANAETLNKNSLELTELKHVLATTQFFFQEQEAQTSLTIEQRDSEPNSSITANLLPAEEGKGGPVQLGFVCGVASRERMPMFERMLWRVCRGNVFVRQSAVEQRLEDPITGEEVYKTVFIIFFQGEQLKNKVKKICEGCRTTLYPCPESAQERKEMSQGVEGRLQDLRTVLNQTTDHRHRVLAAAAKHLRLWFIKVKKMKAIYHTLNMLNLDTSNKCLIAECWIPTSDMTAILQALRKGTVRAGGSVQPIINCMATNVMPPTFHRTNKFTNGFQTLIDAYGVATYREPSPTYVNKVHRSLDHKQMIRCHKEDNVAWRTCEAAPNQEDES</sequence>
<comment type="function">
    <text evidence="8">Essential component of the vacuolar proton pump (V-ATPase), a multimeric enzyme that catalyzes the translocation of protons across the membranes. Required for assembly and activity of the V-ATPase.</text>
</comment>
<dbReference type="PANTHER" id="PTHR11629:SF63">
    <property type="entry name" value="V-TYPE PROTON ATPASE SUBUNIT A"/>
    <property type="match status" value="1"/>
</dbReference>
<evidence type="ECO:0000256" key="5">
    <source>
        <dbReference type="ARBA" id="ARBA00022989"/>
    </source>
</evidence>
<dbReference type="GO" id="GO:0016471">
    <property type="term" value="C:vacuolar proton-transporting V-type ATPase complex"/>
    <property type="evidence" value="ECO:0007669"/>
    <property type="project" value="TreeGrafter"/>
</dbReference>
<dbReference type="GO" id="GO:0007035">
    <property type="term" value="P:vacuolar acidification"/>
    <property type="evidence" value="ECO:0007669"/>
    <property type="project" value="TreeGrafter"/>
</dbReference>
<dbReference type="OrthoDB" id="6371992at2759"/>
<dbReference type="GO" id="GO:0051117">
    <property type="term" value="F:ATPase binding"/>
    <property type="evidence" value="ECO:0007669"/>
    <property type="project" value="TreeGrafter"/>
</dbReference>
<dbReference type="InterPro" id="IPR002490">
    <property type="entry name" value="V-ATPase_116kDa_su"/>
</dbReference>
<dbReference type="AlphaFoldDB" id="A0A8J4XMQ0"/>
<proteinExistence type="inferred from homology"/>
<dbReference type="Pfam" id="PF01496">
    <property type="entry name" value="V_ATPase_I"/>
    <property type="match status" value="1"/>
</dbReference>
<dbReference type="PANTHER" id="PTHR11629">
    <property type="entry name" value="VACUOLAR PROTON ATPASES"/>
    <property type="match status" value="1"/>
</dbReference>
<dbReference type="GO" id="GO:0033179">
    <property type="term" value="C:proton-transporting V-type ATPase, V0 domain"/>
    <property type="evidence" value="ECO:0007669"/>
    <property type="project" value="InterPro"/>
</dbReference>
<evidence type="ECO:0000256" key="8">
    <source>
        <dbReference type="RuleBase" id="RU361189"/>
    </source>
</evidence>
<name>A0A8J4XMQ0_CHIOP</name>
<evidence type="ECO:0000256" key="4">
    <source>
        <dbReference type="ARBA" id="ARBA00022692"/>
    </source>
</evidence>
<dbReference type="Proteomes" id="UP000770661">
    <property type="component" value="Unassembled WGS sequence"/>
</dbReference>